<comment type="caution">
    <text evidence="1">The sequence shown here is derived from an EMBL/GenBank/DDBJ whole genome shotgun (WGS) entry which is preliminary data.</text>
</comment>
<organism evidence="1 2">
    <name type="scientific">Candidatus Fischerbacteria bacterium RBG_13_37_8</name>
    <dbReference type="NCBI Taxonomy" id="1817863"/>
    <lineage>
        <taxon>Bacteria</taxon>
        <taxon>Candidatus Fischeribacteriota</taxon>
    </lineage>
</organism>
<protein>
    <recommendedName>
        <fullName evidence="3">PIN domain-containing protein</fullName>
    </recommendedName>
</protein>
<gene>
    <name evidence="1" type="ORF">A2Y62_00900</name>
</gene>
<name>A0A1F5VKY4_9BACT</name>
<sequence length="66" mass="7663">MPLQAVEGFSLLPLSEEAEKLSEEYLRFLRIPESDALHNAIATVEGMNYLITWNMQYLAREKTRYA</sequence>
<evidence type="ECO:0008006" key="3">
    <source>
        <dbReference type="Google" id="ProtNLM"/>
    </source>
</evidence>
<evidence type="ECO:0000313" key="2">
    <source>
        <dbReference type="Proteomes" id="UP000178943"/>
    </source>
</evidence>
<dbReference type="Proteomes" id="UP000178943">
    <property type="component" value="Unassembled WGS sequence"/>
</dbReference>
<proteinExistence type="predicted"/>
<dbReference type="AlphaFoldDB" id="A0A1F5VKY4"/>
<reference evidence="1 2" key="1">
    <citation type="journal article" date="2016" name="Nat. Commun.">
        <title>Thousands of microbial genomes shed light on interconnected biogeochemical processes in an aquifer system.</title>
        <authorList>
            <person name="Anantharaman K."/>
            <person name="Brown C.T."/>
            <person name="Hug L.A."/>
            <person name="Sharon I."/>
            <person name="Castelle C.J."/>
            <person name="Probst A.J."/>
            <person name="Thomas B.C."/>
            <person name="Singh A."/>
            <person name="Wilkins M.J."/>
            <person name="Karaoz U."/>
            <person name="Brodie E.L."/>
            <person name="Williams K.H."/>
            <person name="Hubbard S.S."/>
            <person name="Banfield J.F."/>
        </authorList>
    </citation>
    <scope>NUCLEOTIDE SEQUENCE [LARGE SCALE GENOMIC DNA]</scope>
</reference>
<evidence type="ECO:0000313" key="1">
    <source>
        <dbReference type="EMBL" id="OGF63621.1"/>
    </source>
</evidence>
<dbReference type="SUPFAM" id="SSF88723">
    <property type="entry name" value="PIN domain-like"/>
    <property type="match status" value="1"/>
</dbReference>
<accession>A0A1F5VKY4</accession>
<dbReference type="EMBL" id="MFGW01000158">
    <property type="protein sequence ID" value="OGF63621.1"/>
    <property type="molecule type" value="Genomic_DNA"/>
</dbReference>
<dbReference type="InterPro" id="IPR029060">
    <property type="entry name" value="PIN-like_dom_sf"/>
</dbReference>